<dbReference type="AlphaFoldDB" id="A0A7W8HHE8"/>
<keyword evidence="1" id="KW-0574">Periplasm</keyword>
<dbReference type="InterPro" id="IPR011990">
    <property type="entry name" value="TPR-like_helical_dom_sf"/>
</dbReference>
<dbReference type="InterPro" id="IPR032519">
    <property type="entry name" value="YbgF_tri"/>
</dbReference>
<feature type="chain" id="PRO_5031644698" description="Cell division coordinator CpoB" evidence="1">
    <location>
        <begin position="27"/>
        <end position="256"/>
    </location>
</feature>
<gene>
    <name evidence="1" type="primary">cpoB</name>
    <name evidence="3" type="ORF">HNQ70_002100</name>
</gene>
<protein>
    <recommendedName>
        <fullName evidence="1">Cell division coordinator CpoB</fullName>
    </recommendedName>
</protein>
<dbReference type="InterPro" id="IPR019734">
    <property type="entry name" value="TPR_rpt"/>
</dbReference>
<dbReference type="Pfam" id="PF13174">
    <property type="entry name" value="TPR_6"/>
    <property type="match status" value="1"/>
</dbReference>
<keyword evidence="4" id="KW-1185">Reference proteome</keyword>
<dbReference type="InterPro" id="IPR014162">
    <property type="entry name" value="CpoB_C"/>
</dbReference>
<dbReference type="Pfam" id="PF13432">
    <property type="entry name" value="TPR_16"/>
    <property type="match status" value="1"/>
</dbReference>
<evidence type="ECO:0000259" key="2">
    <source>
        <dbReference type="Pfam" id="PF16331"/>
    </source>
</evidence>
<keyword evidence="1" id="KW-0732">Signal</keyword>
<dbReference type="EMBL" id="JACHGB010000004">
    <property type="protein sequence ID" value="MBB5272086.1"/>
    <property type="molecule type" value="Genomic_DNA"/>
</dbReference>
<reference evidence="3 4" key="1">
    <citation type="submission" date="2020-08" db="EMBL/GenBank/DDBJ databases">
        <title>Genomic Encyclopedia of Type Strains, Phase IV (KMG-IV): sequencing the most valuable type-strain genomes for metagenomic binning, comparative biology and taxonomic classification.</title>
        <authorList>
            <person name="Goeker M."/>
        </authorList>
    </citation>
    <scope>NUCLEOTIDE SEQUENCE [LARGE SCALE GENOMIC DNA]</scope>
    <source>
        <strain evidence="3 4">DSM 29781</strain>
    </source>
</reference>
<evidence type="ECO:0000313" key="3">
    <source>
        <dbReference type="EMBL" id="MBB5272086.1"/>
    </source>
</evidence>
<dbReference type="Pfam" id="PF16331">
    <property type="entry name" value="TolA_bind_tri"/>
    <property type="match status" value="1"/>
</dbReference>
<evidence type="ECO:0000256" key="1">
    <source>
        <dbReference type="HAMAP-Rule" id="MF_02066"/>
    </source>
</evidence>
<dbReference type="GO" id="GO:0070206">
    <property type="term" value="P:protein trimerization"/>
    <property type="evidence" value="ECO:0007669"/>
    <property type="project" value="InterPro"/>
</dbReference>
<organism evidence="3 4">
    <name type="scientific">Quisquiliibacterium transsilvanicum</name>
    <dbReference type="NCBI Taxonomy" id="1549638"/>
    <lineage>
        <taxon>Bacteria</taxon>
        <taxon>Pseudomonadati</taxon>
        <taxon>Pseudomonadota</taxon>
        <taxon>Betaproteobacteria</taxon>
        <taxon>Burkholderiales</taxon>
        <taxon>Burkholderiaceae</taxon>
        <taxon>Quisquiliibacterium</taxon>
    </lineage>
</organism>
<dbReference type="NCBIfam" id="TIGR02795">
    <property type="entry name" value="tol_pal_ybgF"/>
    <property type="match status" value="1"/>
</dbReference>
<evidence type="ECO:0000313" key="4">
    <source>
        <dbReference type="Proteomes" id="UP000532440"/>
    </source>
</evidence>
<accession>A0A7W8HHE8</accession>
<comment type="caution">
    <text evidence="3">The sequence shown here is derived from an EMBL/GenBank/DDBJ whole genome shotgun (WGS) entry which is preliminary data.</text>
</comment>
<dbReference type="InterPro" id="IPR034706">
    <property type="entry name" value="CpoB"/>
</dbReference>
<dbReference type="HAMAP" id="MF_02066">
    <property type="entry name" value="CpoB"/>
    <property type="match status" value="1"/>
</dbReference>
<feature type="coiled-coil region" evidence="1">
    <location>
        <begin position="44"/>
        <end position="102"/>
    </location>
</feature>
<dbReference type="Gene3D" id="1.25.40.10">
    <property type="entry name" value="Tetratricopeptide repeat domain"/>
    <property type="match status" value="1"/>
</dbReference>
<dbReference type="Gene3D" id="1.20.5.110">
    <property type="match status" value="1"/>
</dbReference>
<dbReference type="GO" id="GO:0043093">
    <property type="term" value="P:FtsZ-dependent cytokinesis"/>
    <property type="evidence" value="ECO:0007669"/>
    <property type="project" value="UniProtKB-UniRule"/>
</dbReference>
<name>A0A7W8HHE8_9BURK</name>
<dbReference type="RefSeq" id="WP_183967144.1">
    <property type="nucleotide sequence ID" value="NZ_BAABEW010000002.1"/>
</dbReference>
<dbReference type="SUPFAM" id="SSF48452">
    <property type="entry name" value="TPR-like"/>
    <property type="match status" value="1"/>
</dbReference>
<feature type="signal peptide" evidence="1">
    <location>
        <begin position="1"/>
        <end position="26"/>
    </location>
</feature>
<dbReference type="Proteomes" id="UP000532440">
    <property type="component" value="Unassembled WGS sequence"/>
</dbReference>
<comment type="function">
    <text evidence="1">Mediates coordination of peptidoglycan synthesis and outer membrane constriction during cell division.</text>
</comment>
<keyword evidence="1" id="KW-0175">Coiled coil</keyword>
<keyword evidence="1" id="KW-0132">Cell division</keyword>
<keyword evidence="1" id="KW-0131">Cell cycle</keyword>
<proteinExistence type="inferred from homology"/>
<sequence length="256" mass="28513" precursor="true">MKPAASLFAALTVAVVGLLAPAPAQALFDDTEARRAIIDLRGRFEVQTREMAELKARLDRLEQVSRGQLELQTQIEALRQEVARLRGQLEEQANALAQTQRAQRDLASSVDTRLKQVEPEQAQVDGRTVTVETEERKLYESALSQFRAGDFARSVASLQQLRSRWPESAYTANALFWTGSAQFALKDYKASIASHQVLLTRFPDYPRAADAMLNLGYAQAESGDRKAAKATLENVIRKYPDSQAAQLARDRLPALR</sequence>
<dbReference type="GO" id="GO:0030288">
    <property type="term" value="C:outer membrane-bounded periplasmic space"/>
    <property type="evidence" value="ECO:0007669"/>
    <property type="project" value="UniProtKB-UniRule"/>
</dbReference>
<feature type="domain" description="YbgF trimerisation" evidence="2">
    <location>
        <begin position="54"/>
        <end position="122"/>
    </location>
</feature>
<comment type="similarity">
    <text evidence="1">Belongs to the CpoB family.</text>
</comment>
<comment type="subcellular location">
    <subcellularLocation>
        <location evidence="1">Periplasm</location>
    </subcellularLocation>
</comment>